<evidence type="ECO:0000313" key="4">
    <source>
        <dbReference type="Proteomes" id="UP000176915"/>
    </source>
</evidence>
<evidence type="ECO:0000313" key="3">
    <source>
        <dbReference type="EMBL" id="OGF30422.1"/>
    </source>
</evidence>
<gene>
    <name evidence="3" type="ORF">A3H09_02125</name>
</gene>
<organism evidence="3 4">
    <name type="scientific">Candidatus Falkowbacteria bacterium RIFCSPLOWO2_12_FULL_45_13</name>
    <dbReference type="NCBI Taxonomy" id="1797991"/>
    <lineage>
        <taxon>Bacteria</taxon>
        <taxon>Candidatus Falkowiibacteriota</taxon>
    </lineage>
</organism>
<feature type="coiled-coil region" evidence="1">
    <location>
        <begin position="191"/>
        <end position="225"/>
    </location>
</feature>
<evidence type="ECO:0000256" key="2">
    <source>
        <dbReference type="SAM" id="MobiDB-lite"/>
    </source>
</evidence>
<dbReference type="Proteomes" id="UP000176915">
    <property type="component" value="Unassembled WGS sequence"/>
</dbReference>
<name>A0A1F5SUU8_9BACT</name>
<reference evidence="3 4" key="1">
    <citation type="journal article" date="2016" name="Nat. Commun.">
        <title>Thousands of microbial genomes shed light on interconnected biogeochemical processes in an aquifer system.</title>
        <authorList>
            <person name="Anantharaman K."/>
            <person name="Brown C.T."/>
            <person name="Hug L.A."/>
            <person name="Sharon I."/>
            <person name="Castelle C.J."/>
            <person name="Probst A.J."/>
            <person name="Thomas B.C."/>
            <person name="Singh A."/>
            <person name="Wilkins M.J."/>
            <person name="Karaoz U."/>
            <person name="Brodie E.L."/>
            <person name="Williams K.H."/>
            <person name="Hubbard S.S."/>
            <person name="Banfield J.F."/>
        </authorList>
    </citation>
    <scope>NUCLEOTIDE SEQUENCE [LARGE SCALE GENOMIC DNA]</scope>
</reference>
<protein>
    <submittedName>
        <fullName evidence="3">Uncharacterized protein</fullName>
    </submittedName>
</protein>
<keyword evidence="1" id="KW-0175">Coiled coil</keyword>
<dbReference type="AlphaFoldDB" id="A0A1F5SUU8"/>
<proteinExistence type="predicted"/>
<evidence type="ECO:0000256" key="1">
    <source>
        <dbReference type="SAM" id="Coils"/>
    </source>
</evidence>
<dbReference type="EMBL" id="MFFY01000052">
    <property type="protein sequence ID" value="OGF30422.1"/>
    <property type="molecule type" value="Genomic_DNA"/>
</dbReference>
<sequence>MNTKKEDGQDDPSALDPFNNVRLLEPGWDWDQAESEQPDSLPFGEPVAPAMELTASTVIHVGISAREDGVFRITKRGHVFAEASLEQSGDPELMEAIRDMYATRQALLARKKEKARLEKEITNLRQFLACEPGLIERKIKQAFPEGTAGRSVGIVLAHSGRHFLTVNGEINEKIFVKDGFGEEIVARTEDIKKAEGDMIVKTNQHRELERKIADLRKALPLLRQKIQNFFEDLDFDELERKLGGVLIGTVLDNQDQPAILVQKEVNEELTEIPAKLKRQFIARHFGGNELSPAAQDALGIRQAIEAATAAINAPKTAPELKADQGEAAQATVNAHGHSQKMPDPKLVPKNDACK</sequence>
<feature type="compositionally biased region" description="Basic and acidic residues" evidence="2">
    <location>
        <begin position="340"/>
        <end position="354"/>
    </location>
</feature>
<comment type="caution">
    <text evidence="3">The sequence shown here is derived from an EMBL/GenBank/DDBJ whole genome shotgun (WGS) entry which is preliminary data.</text>
</comment>
<accession>A0A1F5SUU8</accession>
<feature type="region of interest" description="Disordered" evidence="2">
    <location>
        <begin position="319"/>
        <end position="354"/>
    </location>
</feature>